<evidence type="ECO:0000313" key="2">
    <source>
        <dbReference type="Proteomes" id="UP000233837"/>
    </source>
</evidence>
<proteinExistence type="predicted"/>
<gene>
    <name evidence="1" type="ORF">MA16_Dca012660</name>
</gene>
<name>A0A2I0VN02_9ASPA</name>
<protein>
    <submittedName>
        <fullName evidence="1">Uncharacterized protein</fullName>
    </submittedName>
</protein>
<dbReference type="EMBL" id="KZ503395">
    <property type="protein sequence ID" value="PKU64796.1"/>
    <property type="molecule type" value="Genomic_DNA"/>
</dbReference>
<evidence type="ECO:0000313" key="1">
    <source>
        <dbReference type="EMBL" id="PKU64796.1"/>
    </source>
</evidence>
<dbReference type="Proteomes" id="UP000233837">
    <property type="component" value="Unassembled WGS sequence"/>
</dbReference>
<reference evidence="1 2" key="1">
    <citation type="journal article" date="2016" name="Sci. Rep.">
        <title>The Dendrobium catenatum Lindl. genome sequence provides insights into polysaccharide synthase, floral development and adaptive evolution.</title>
        <authorList>
            <person name="Zhang G.Q."/>
            <person name="Xu Q."/>
            <person name="Bian C."/>
            <person name="Tsai W.C."/>
            <person name="Yeh C.M."/>
            <person name="Liu K.W."/>
            <person name="Yoshida K."/>
            <person name="Zhang L.S."/>
            <person name="Chang S.B."/>
            <person name="Chen F."/>
            <person name="Shi Y."/>
            <person name="Su Y.Y."/>
            <person name="Zhang Y.Q."/>
            <person name="Chen L.J."/>
            <person name="Yin Y."/>
            <person name="Lin M."/>
            <person name="Huang H."/>
            <person name="Deng H."/>
            <person name="Wang Z.W."/>
            <person name="Zhu S.L."/>
            <person name="Zhao X."/>
            <person name="Deng C."/>
            <person name="Niu S.C."/>
            <person name="Huang J."/>
            <person name="Wang M."/>
            <person name="Liu G.H."/>
            <person name="Yang H.J."/>
            <person name="Xiao X.J."/>
            <person name="Hsiao Y.Y."/>
            <person name="Wu W.L."/>
            <person name="Chen Y.Y."/>
            <person name="Mitsuda N."/>
            <person name="Ohme-Takagi M."/>
            <person name="Luo Y.B."/>
            <person name="Van de Peer Y."/>
            <person name="Liu Z.J."/>
        </authorList>
    </citation>
    <scope>NUCLEOTIDE SEQUENCE [LARGE SCALE GENOMIC DNA]</scope>
    <source>
        <tissue evidence="1">The whole plant</tissue>
    </source>
</reference>
<organism evidence="1 2">
    <name type="scientific">Dendrobium catenatum</name>
    <dbReference type="NCBI Taxonomy" id="906689"/>
    <lineage>
        <taxon>Eukaryota</taxon>
        <taxon>Viridiplantae</taxon>
        <taxon>Streptophyta</taxon>
        <taxon>Embryophyta</taxon>
        <taxon>Tracheophyta</taxon>
        <taxon>Spermatophyta</taxon>
        <taxon>Magnoliopsida</taxon>
        <taxon>Liliopsida</taxon>
        <taxon>Asparagales</taxon>
        <taxon>Orchidaceae</taxon>
        <taxon>Epidendroideae</taxon>
        <taxon>Malaxideae</taxon>
        <taxon>Dendrobiinae</taxon>
        <taxon>Dendrobium</taxon>
    </lineage>
</organism>
<sequence length="207" mass="24330">MYSHNLAATSSDEIKQLITEGTIRVRKSLSYSINEDLEARVLSNELFRCVIHTWDEDEDELLWNVHDDMNTAKEFKGNPARRELGWNYVQEGFPLFKHHLVAKDFLKGRILELSCDKDNTVAQGMGRSMMDIDNCILYSQCDQYHDKHILDSYQQLLQNSKNSKSKDFLNGEDWQQLQLKFQINFKCCPTQTQLQNRLRYLLNNMSQ</sequence>
<reference evidence="1 2" key="2">
    <citation type="journal article" date="2017" name="Nature">
        <title>The Apostasia genome and the evolution of orchids.</title>
        <authorList>
            <person name="Zhang G.Q."/>
            <person name="Liu K.W."/>
            <person name="Li Z."/>
            <person name="Lohaus R."/>
            <person name="Hsiao Y.Y."/>
            <person name="Niu S.C."/>
            <person name="Wang J.Y."/>
            <person name="Lin Y.C."/>
            <person name="Xu Q."/>
            <person name="Chen L.J."/>
            <person name="Yoshida K."/>
            <person name="Fujiwara S."/>
            <person name="Wang Z.W."/>
            <person name="Zhang Y.Q."/>
            <person name="Mitsuda N."/>
            <person name="Wang M."/>
            <person name="Liu G.H."/>
            <person name="Pecoraro L."/>
            <person name="Huang H.X."/>
            <person name="Xiao X.J."/>
            <person name="Lin M."/>
            <person name="Wu X.Y."/>
            <person name="Wu W.L."/>
            <person name="Chen Y.Y."/>
            <person name="Chang S.B."/>
            <person name="Sakamoto S."/>
            <person name="Ohme-Takagi M."/>
            <person name="Yagi M."/>
            <person name="Zeng S.J."/>
            <person name="Shen C.Y."/>
            <person name="Yeh C.M."/>
            <person name="Luo Y.B."/>
            <person name="Tsai W.C."/>
            <person name="Van de Peer Y."/>
            <person name="Liu Z.J."/>
        </authorList>
    </citation>
    <scope>NUCLEOTIDE SEQUENCE [LARGE SCALE GENOMIC DNA]</scope>
    <source>
        <tissue evidence="1">The whole plant</tissue>
    </source>
</reference>
<keyword evidence="2" id="KW-1185">Reference proteome</keyword>
<dbReference type="AlphaFoldDB" id="A0A2I0VN02"/>
<accession>A0A2I0VN02</accession>